<comment type="caution">
    <text evidence="1">The sequence shown here is derived from an EMBL/GenBank/DDBJ whole genome shotgun (WGS) entry which is preliminary data.</text>
</comment>
<name>A0A423PQJ2_9GAMM</name>
<evidence type="ECO:0000313" key="2">
    <source>
        <dbReference type="Proteomes" id="UP000283993"/>
    </source>
</evidence>
<dbReference type="EMBL" id="AYKH01000012">
    <property type="protein sequence ID" value="ROO27853.1"/>
    <property type="molecule type" value="Genomic_DNA"/>
</dbReference>
<organism evidence="1 2">
    <name type="scientific">Salinisphaera orenii MK-B5</name>
    <dbReference type="NCBI Taxonomy" id="856730"/>
    <lineage>
        <taxon>Bacteria</taxon>
        <taxon>Pseudomonadati</taxon>
        <taxon>Pseudomonadota</taxon>
        <taxon>Gammaproteobacteria</taxon>
        <taxon>Salinisphaerales</taxon>
        <taxon>Salinisphaeraceae</taxon>
        <taxon>Salinisphaera</taxon>
    </lineage>
</organism>
<dbReference type="Proteomes" id="UP000283993">
    <property type="component" value="Unassembled WGS sequence"/>
</dbReference>
<evidence type="ECO:0008006" key="3">
    <source>
        <dbReference type="Google" id="ProtNLM"/>
    </source>
</evidence>
<evidence type="ECO:0000313" key="1">
    <source>
        <dbReference type="EMBL" id="ROO27853.1"/>
    </source>
</evidence>
<keyword evidence="2" id="KW-1185">Reference proteome</keyword>
<dbReference type="InterPro" id="IPR019639">
    <property type="entry name" value="DUF2505"/>
</dbReference>
<reference evidence="1 2" key="1">
    <citation type="submission" date="2013-10" db="EMBL/GenBank/DDBJ databases">
        <title>Salinisphaera orenii MK-B5 Genome Sequencing.</title>
        <authorList>
            <person name="Lai Q."/>
            <person name="Li C."/>
            <person name="Shao Z."/>
        </authorList>
    </citation>
    <scope>NUCLEOTIDE SEQUENCE [LARGE SCALE GENOMIC DNA]</scope>
    <source>
        <strain evidence="1 2">MK-B5</strain>
    </source>
</reference>
<gene>
    <name evidence="1" type="ORF">SAOR_07655</name>
</gene>
<proteinExistence type="predicted"/>
<dbReference type="Pfam" id="PF10698">
    <property type="entry name" value="DUF2505"/>
    <property type="match status" value="1"/>
</dbReference>
<protein>
    <recommendedName>
        <fullName evidence="3">DUF2505 domain-containing protein</fullName>
    </recommendedName>
</protein>
<accession>A0A423PQJ2</accession>
<dbReference type="RefSeq" id="WP_123630903.1">
    <property type="nucleotide sequence ID" value="NZ_AYKH01000012.1"/>
</dbReference>
<dbReference type="AlphaFoldDB" id="A0A423PQJ2"/>
<sequence length="168" mass="19008">MKFEESFDFDHDVDTVARMFGDRDYYVAKYERLGGRSPEIVACDRAGDRFSITVRHALEATAMSLPDLLRKRIGSRLTLEQTDVWQLDAGHGRIDIDIEKTPVAITIDLRLRDDRGTARLDLRFDIDAEVPLLGSKIEKAVAEPITRRVRDDLEVSRAMAADYAEPAA</sequence>